<evidence type="ECO:0008006" key="4">
    <source>
        <dbReference type="Google" id="ProtNLM"/>
    </source>
</evidence>
<protein>
    <recommendedName>
        <fullName evidence="4">Type 4 fimbrial biogenesis protein PilX N-terminal domain-containing protein</fullName>
    </recommendedName>
</protein>
<organism evidence="2 3">
    <name type="scientific">Candidatus Giovannonibacteria bacterium RIFCSPHIGHO2_02_43_13</name>
    <dbReference type="NCBI Taxonomy" id="1798330"/>
    <lineage>
        <taxon>Bacteria</taxon>
        <taxon>Candidatus Giovannoniibacteriota</taxon>
    </lineage>
</organism>
<sequence>MIKMRNKIKNNAGIALLMAIYISSAASLLGLGILMLLYGQLGIAGSAKGSVVAFYAADTGLECALYGDLIDNRFSTSSPEAINNTVTINCNGSSQPVSTTLNDIDSDGDKDEGTFKFNYQVSSDACASVTAQKLSSGQTIISSFGENVPNCSISSVRTVQRGLEVTY</sequence>
<evidence type="ECO:0000256" key="1">
    <source>
        <dbReference type="SAM" id="Phobius"/>
    </source>
</evidence>
<reference evidence="2 3" key="1">
    <citation type="journal article" date="2016" name="Nat. Commun.">
        <title>Thousands of microbial genomes shed light on interconnected biogeochemical processes in an aquifer system.</title>
        <authorList>
            <person name="Anantharaman K."/>
            <person name="Brown C.T."/>
            <person name="Hug L.A."/>
            <person name="Sharon I."/>
            <person name="Castelle C.J."/>
            <person name="Probst A.J."/>
            <person name="Thomas B.C."/>
            <person name="Singh A."/>
            <person name="Wilkins M.J."/>
            <person name="Karaoz U."/>
            <person name="Brodie E.L."/>
            <person name="Williams K.H."/>
            <person name="Hubbard S.S."/>
            <person name="Banfield J.F."/>
        </authorList>
    </citation>
    <scope>NUCLEOTIDE SEQUENCE [LARGE SCALE GENOMIC DNA]</scope>
</reference>
<name>A0A1F5WUA6_9BACT</name>
<keyword evidence="1" id="KW-0812">Transmembrane</keyword>
<dbReference type="AlphaFoldDB" id="A0A1F5WUA6"/>
<feature type="transmembrane region" description="Helical" evidence="1">
    <location>
        <begin position="12"/>
        <end position="38"/>
    </location>
</feature>
<dbReference type="EMBL" id="MFHI01000008">
    <property type="protein sequence ID" value="OGF79226.1"/>
    <property type="molecule type" value="Genomic_DNA"/>
</dbReference>
<accession>A0A1F5WUA6</accession>
<comment type="caution">
    <text evidence="2">The sequence shown here is derived from an EMBL/GenBank/DDBJ whole genome shotgun (WGS) entry which is preliminary data.</text>
</comment>
<proteinExistence type="predicted"/>
<gene>
    <name evidence="2" type="ORF">A2W54_01975</name>
</gene>
<evidence type="ECO:0000313" key="3">
    <source>
        <dbReference type="Proteomes" id="UP000178425"/>
    </source>
</evidence>
<evidence type="ECO:0000313" key="2">
    <source>
        <dbReference type="EMBL" id="OGF79226.1"/>
    </source>
</evidence>
<dbReference type="Proteomes" id="UP000178425">
    <property type="component" value="Unassembled WGS sequence"/>
</dbReference>
<keyword evidence="1" id="KW-0472">Membrane</keyword>
<keyword evidence="1" id="KW-1133">Transmembrane helix</keyword>